<dbReference type="PANTHER" id="PTHR24221:SF646">
    <property type="entry name" value="HAEMOLYSIN SECRETION ATP-BINDING PROTEIN"/>
    <property type="match status" value="1"/>
</dbReference>
<dbReference type="GO" id="GO:0016887">
    <property type="term" value="F:ATP hydrolysis activity"/>
    <property type="evidence" value="ECO:0007669"/>
    <property type="project" value="InterPro"/>
</dbReference>
<name>A0AAE3E571_9FIRM</name>
<dbReference type="PROSITE" id="PS50929">
    <property type="entry name" value="ABC_TM1F"/>
    <property type="match status" value="1"/>
</dbReference>
<evidence type="ECO:0000259" key="9">
    <source>
        <dbReference type="PROSITE" id="PS50929"/>
    </source>
</evidence>
<dbReference type="PANTHER" id="PTHR24221">
    <property type="entry name" value="ATP-BINDING CASSETTE SUB-FAMILY B"/>
    <property type="match status" value="1"/>
</dbReference>
<dbReference type="InterPro" id="IPR039421">
    <property type="entry name" value="Type_1_exporter"/>
</dbReference>
<feature type="transmembrane region" description="Helical" evidence="7">
    <location>
        <begin position="66"/>
        <end position="87"/>
    </location>
</feature>
<keyword evidence="4 10" id="KW-0067">ATP-binding</keyword>
<feature type="transmembrane region" description="Helical" evidence="7">
    <location>
        <begin position="144"/>
        <end position="170"/>
    </location>
</feature>
<reference evidence="10 11" key="1">
    <citation type="submission" date="2021-10" db="EMBL/GenBank/DDBJ databases">
        <title>Anaerobic single-cell dispensing facilitates the cultivation of human gut bacteria.</title>
        <authorList>
            <person name="Afrizal A."/>
        </authorList>
    </citation>
    <scope>NUCLEOTIDE SEQUENCE [LARGE SCALE GENOMIC DNA]</scope>
    <source>
        <strain evidence="10 11">CLA-AA-H224</strain>
    </source>
</reference>
<dbReference type="SUPFAM" id="SSF52540">
    <property type="entry name" value="P-loop containing nucleoside triphosphate hydrolases"/>
    <property type="match status" value="1"/>
</dbReference>
<dbReference type="InterPro" id="IPR003593">
    <property type="entry name" value="AAA+_ATPase"/>
</dbReference>
<dbReference type="GO" id="GO:0140359">
    <property type="term" value="F:ABC-type transporter activity"/>
    <property type="evidence" value="ECO:0007669"/>
    <property type="project" value="InterPro"/>
</dbReference>
<comment type="caution">
    <text evidence="10">The sequence shown here is derived from an EMBL/GenBank/DDBJ whole genome shotgun (WGS) entry which is preliminary data.</text>
</comment>
<keyword evidence="5 7" id="KW-1133">Transmembrane helix</keyword>
<evidence type="ECO:0000256" key="5">
    <source>
        <dbReference type="ARBA" id="ARBA00022989"/>
    </source>
</evidence>
<dbReference type="EMBL" id="JAJEQN010000025">
    <property type="protein sequence ID" value="MCC2222020.1"/>
    <property type="molecule type" value="Genomic_DNA"/>
</dbReference>
<keyword evidence="11" id="KW-1185">Reference proteome</keyword>
<evidence type="ECO:0000256" key="1">
    <source>
        <dbReference type="ARBA" id="ARBA00004651"/>
    </source>
</evidence>
<evidence type="ECO:0000313" key="10">
    <source>
        <dbReference type="EMBL" id="MCC2222020.1"/>
    </source>
</evidence>
<dbReference type="InterPro" id="IPR011527">
    <property type="entry name" value="ABC1_TM_dom"/>
</dbReference>
<feature type="domain" description="ABC transporter" evidence="8">
    <location>
        <begin position="369"/>
        <end position="607"/>
    </location>
</feature>
<evidence type="ECO:0000313" key="11">
    <source>
        <dbReference type="Proteomes" id="UP001198200"/>
    </source>
</evidence>
<accession>A0AAE3E571</accession>
<dbReference type="GO" id="GO:0034040">
    <property type="term" value="F:ATPase-coupled lipid transmembrane transporter activity"/>
    <property type="evidence" value="ECO:0007669"/>
    <property type="project" value="TreeGrafter"/>
</dbReference>
<proteinExistence type="predicted"/>
<gene>
    <name evidence="10" type="ORF">LKD48_10295</name>
</gene>
<dbReference type="RefSeq" id="WP_308731973.1">
    <property type="nucleotide sequence ID" value="NZ_JAJEQN010000025.1"/>
</dbReference>
<dbReference type="SMART" id="SM00382">
    <property type="entry name" value="AAA"/>
    <property type="match status" value="1"/>
</dbReference>
<dbReference type="Pfam" id="PF00005">
    <property type="entry name" value="ABC_tran"/>
    <property type="match status" value="1"/>
</dbReference>
<evidence type="ECO:0000256" key="6">
    <source>
        <dbReference type="ARBA" id="ARBA00023136"/>
    </source>
</evidence>
<evidence type="ECO:0000259" key="8">
    <source>
        <dbReference type="PROSITE" id="PS50893"/>
    </source>
</evidence>
<feature type="domain" description="ABC transmembrane type-1" evidence="9">
    <location>
        <begin position="239"/>
        <end position="334"/>
    </location>
</feature>
<comment type="subcellular location">
    <subcellularLocation>
        <location evidence="1">Cell membrane</location>
        <topology evidence="1">Multi-pass membrane protein</topology>
    </subcellularLocation>
</comment>
<evidence type="ECO:0000256" key="7">
    <source>
        <dbReference type="SAM" id="Phobius"/>
    </source>
</evidence>
<organism evidence="10 11">
    <name type="scientific">Anthropogastromicrobium aceti</name>
    <dbReference type="NCBI Taxonomy" id="2981768"/>
    <lineage>
        <taxon>Bacteria</taxon>
        <taxon>Bacillati</taxon>
        <taxon>Bacillota</taxon>
        <taxon>Clostridia</taxon>
        <taxon>Lachnospirales</taxon>
        <taxon>Lachnospiraceae</taxon>
        <taxon>Anthropogastromicrobium</taxon>
    </lineage>
</organism>
<keyword evidence="2 7" id="KW-0812">Transmembrane</keyword>
<feature type="transmembrane region" description="Helical" evidence="7">
    <location>
        <begin position="182"/>
        <end position="199"/>
    </location>
</feature>
<feature type="transmembrane region" description="Helical" evidence="7">
    <location>
        <begin position="31"/>
        <end position="54"/>
    </location>
</feature>
<dbReference type="InterPro" id="IPR027417">
    <property type="entry name" value="P-loop_NTPase"/>
</dbReference>
<dbReference type="PROSITE" id="PS50893">
    <property type="entry name" value="ABC_TRANSPORTER_2"/>
    <property type="match status" value="1"/>
</dbReference>
<dbReference type="InterPro" id="IPR003439">
    <property type="entry name" value="ABC_transporter-like_ATP-bd"/>
</dbReference>
<dbReference type="GO" id="GO:0005524">
    <property type="term" value="F:ATP binding"/>
    <property type="evidence" value="ECO:0007669"/>
    <property type="project" value="UniProtKB-KW"/>
</dbReference>
<evidence type="ECO:0000256" key="4">
    <source>
        <dbReference type="ARBA" id="ARBA00022840"/>
    </source>
</evidence>
<sequence length="613" mass="70880">MKMKKSQFREDAATYIQMIHLLNEYNPGWKIILIGVLLEGIFPFIAIFLSSMLLDALYSGRSMQEMALFVLAGTGASFVTAILRHLVTKKKNIMWWGMQHRMTEPIMTKTMQMDYEQIGDERVRTLRARQDEYRKREKDVFERFLTQLEILLTAAVRMVAAIITIGPFFAKQFSKTARTQETLFRIIAIVALFAVLYLNRRSVLEQGKRRLAIHKEHEDENRLNSYMMNEVVLSQKAGKDIRIFHQEPMMEHYGDQMNANWRRMTLQYAKNDVCHFGLQGMLSSCVGGIIYLYVAFCAYGGMITIGNIVRYAGAVQQFIQGMTDLFAGWSRLHHDRMQMDEYLEYMGLQNKMKKASRPVSLTDMENPEVEFVDVSFRYPGTEQYVLRDVNVKISARESTAFVGLNGSGKTTFIKLLCRLYDPTKGYILLNGVDIREYEEAQYRKLFAVVFQDFKIFSFRFGENIAAGEKVDEERAMDAIRRVDLMRLYNKMPDGLNTILNRDFSETGMEISGGEAQKTAMSRAIYKDAPFVILDEPTAALDPIAESEIYSDFHRIVQDKTALFISHRLSACRFSKDIIVFCDGRIVQQGNHEMLISKDGLYRQMWNAQAQYYK</sequence>
<keyword evidence="6 7" id="KW-0472">Membrane</keyword>
<dbReference type="GO" id="GO:0005886">
    <property type="term" value="C:plasma membrane"/>
    <property type="evidence" value="ECO:0007669"/>
    <property type="project" value="UniProtKB-SubCell"/>
</dbReference>
<dbReference type="Proteomes" id="UP001198200">
    <property type="component" value="Unassembled WGS sequence"/>
</dbReference>
<dbReference type="InterPro" id="IPR036640">
    <property type="entry name" value="ABC1_TM_sf"/>
</dbReference>
<dbReference type="Gene3D" id="1.20.1560.10">
    <property type="entry name" value="ABC transporter type 1, transmembrane domain"/>
    <property type="match status" value="1"/>
</dbReference>
<protein>
    <submittedName>
        <fullName evidence="10">ABC transporter ATP-binding protein/permease</fullName>
    </submittedName>
</protein>
<dbReference type="AlphaFoldDB" id="A0AAE3E571"/>
<evidence type="ECO:0000256" key="3">
    <source>
        <dbReference type="ARBA" id="ARBA00022741"/>
    </source>
</evidence>
<keyword evidence="3" id="KW-0547">Nucleotide-binding</keyword>
<feature type="transmembrane region" description="Helical" evidence="7">
    <location>
        <begin position="273"/>
        <end position="294"/>
    </location>
</feature>
<dbReference type="Gene3D" id="3.40.50.300">
    <property type="entry name" value="P-loop containing nucleotide triphosphate hydrolases"/>
    <property type="match status" value="1"/>
</dbReference>
<dbReference type="SUPFAM" id="SSF90123">
    <property type="entry name" value="ABC transporter transmembrane region"/>
    <property type="match status" value="1"/>
</dbReference>
<evidence type="ECO:0000256" key="2">
    <source>
        <dbReference type="ARBA" id="ARBA00022692"/>
    </source>
</evidence>